<proteinExistence type="predicted"/>
<gene>
    <name evidence="2" type="ORF">RCOM_1074800</name>
</gene>
<dbReference type="AlphaFoldDB" id="B9SMG0"/>
<organism evidence="2 3">
    <name type="scientific">Ricinus communis</name>
    <name type="common">Castor bean</name>
    <dbReference type="NCBI Taxonomy" id="3988"/>
    <lineage>
        <taxon>Eukaryota</taxon>
        <taxon>Viridiplantae</taxon>
        <taxon>Streptophyta</taxon>
        <taxon>Embryophyta</taxon>
        <taxon>Tracheophyta</taxon>
        <taxon>Spermatophyta</taxon>
        <taxon>Magnoliopsida</taxon>
        <taxon>eudicotyledons</taxon>
        <taxon>Gunneridae</taxon>
        <taxon>Pentapetalae</taxon>
        <taxon>rosids</taxon>
        <taxon>fabids</taxon>
        <taxon>Malpighiales</taxon>
        <taxon>Euphorbiaceae</taxon>
        <taxon>Acalyphoideae</taxon>
        <taxon>Acalypheae</taxon>
        <taxon>Ricinus</taxon>
    </lineage>
</organism>
<dbReference type="EMBL" id="EQ974034">
    <property type="protein sequence ID" value="EEF35192.1"/>
    <property type="molecule type" value="Genomic_DNA"/>
</dbReference>
<sequence>MSMALTKVLECMYLFLVIPLPGFATMIFEGKLWKLGVIGSAYFADLTEIV</sequence>
<evidence type="ECO:0000313" key="2">
    <source>
        <dbReference type="EMBL" id="EEF35192.1"/>
    </source>
</evidence>
<accession>B9SMG0</accession>
<dbReference type="Proteomes" id="UP000008311">
    <property type="component" value="Unassembled WGS sequence"/>
</dbReference>
<keyword evidence="1" id="KW-1133">Transmembrane helix</keyword>
<protein>
    <submittedName>
        <fullName evidence="2">Uncharacterized protein</fullName>
    </submittedName>
</protein>
<keyword evidence="3" id="KW-1185">Reference proteome</keyword>
<keyword evidence="1" id="KW-0812">Transmembrane</keyword>
<keyword evidence="1" id="KW-0472">Membrane</keyword>
<feature type="transmembrane region" description="Helical" evidence="1">
    <location>
        <begin position="12"/>
        <end position="28"/>
    </location>
</feature>
<evidence type="ECO:0000256" key="1">
    <source>
        <dbReference type="SAM" id="Phobius"/>
    </source>
</evidence>
<evidence type="ECO:0000313" key="3">
    <source>
        <dbReference type="Proteomes" id="UP000008311"/>
    </source>
</evidence>
<dbReference type="InParanoid" id="B9SMG0"/>
<name>B9SMG0_RICCO</name>
<reference evidence="3" key="1">
    <citation type="journal article" date="2010" name="Nat. Biotechnol.">
        <title>Draft genome sequence of the oilseed species Ricinus communis.</title>
        <authorList>
            <person name="Chan A.P."/>
            <person name="Crabtree J."/>
            <person name="Zhao Q."/>
            <person name="Lorenzi H."/>
            <person name="Orvis J."/>
            <person name="Puiu D."/>
            <person name="Melake-Berhan A."/>
            <person name="Jones K.M."/>
            <person name="Redman J."/>
            <person name="Chen G."/>
            <person name="Cahoon E.B."/>
            <person name="Gedil M."/>
            <person name="Stanke M."/>
            <person name="Haas B.J."/>
            <person name="Wortman J.R."/>
            <person name="Fraser-Liggett C.M."/>
            <person name="Ravel J."/>
            <person name="Rabinowicz P.D."/>
        </authorList>
    </citation>
    <scope>NUCLEOTIDE SEQUENCE [LARGE SCALE GENOMIC DNA]</scope>
    <source>
        <strain evidence="3">cv. Hale</strain>
    </source>
</reference>